<name>A0ABY4GRU6_9BACI</name>
<sequence>MIPESAIIWQQYQALSELLPPDHPEYVQVIEQFRLHDIGQASEDSLAFYLKQSQIPLNLCIKRLRLEHHVPFQLDWLILTEAFRHF</sequence>
<protein>
    <submittedName>
        <fullName evidence="1">Uncharacterized protein</fullName>
    </submittedName>
</protein>
<evidence type="ECO:0000313" key="2">
    <source>
        <dbReference type="Proteomes" id="UP000831537"/>
    </source>
</evidence>
<proteinExistence type="predicted"/>
<evidence type="ECO:0000313" key="1">
    <source>
        <dbReference type="EMBL" id="UOQ87113.1"/>
    </source>
</evidence>
<organism evidence="1 2">
    <name type="scientific">Gracilibacillus salinarum</name>
    <dbReference type="NCBI Taxonomy" id="2932255"/>
    <lineage>
        <taxon>Bacteria</taxon>
        <taxon>Bacillati</taxon>
        <taxon>Bacillota</taxon>
        <taxon>Bacilli</taxon>
        <taxon>Bacillales</taxon>
        <taxon>Bacillaceae</taxon>
        <taxon>Gracilibacillus</taxon>
    </lineage>
</organism>
<accession>A0ABY4GRU6</accession>
<reference evidence="1 2" key="1">
    <citation type="submission" date="2022-04" db="EMBL/GenBank/DDBJ databases">
        <title>Gracilibacillus sp. isolated from saltern.</title>
        <authorList>
            <person name="Won M."/>
            <person name="Lee C.-M."/>
            <person name="Woen H.-Y."/>
            <person name="Kwon S.-W."/>
        </authorList>
    </citation>
    <scope>NUCLEOTIDE SEQUENCE [LARGE SCALE GENOMIC DNA]</scope>
    <source>
        <strain evidence="1 2">SSPM10-3</strain>
    </source>
</reference>
<keyword evidence="2" id="KW-1185">Reference proteome</keyword>
<dbReference type="Proteomes" id="UP000831537">
    <property type="component" value="Chromosome"/>
</dbReference>
<dbReference type="EMBL" id="CP095071">
    <property type="protein sequence ID" value="UOQ87113.1"/>
    <property type="molecule type" value="Genomic_DNA"/>
</dbReference>
<gene>
    <name evidence="1" type="ORF">MUN87_09635</name>
</gene>
<dbReference type="RefSeq" id="WP_244747554.1">
    <property type="nucleotide sequence ID" value="NZ_CP095071.1"/>
</dbReference>